<feature type="domain" description="BanI/HgiCI C-terminal" evidence="1">
    <location>
        <begin position="3"/>
        <end position="129"/>
    </location>
</feature>
<evidence type="ECO:0000313" key="3">
    <source>
        <dbReference type="Proteomes" id="UP000018130"/>
    </source>
</evidence>
<dbReference type="AlphaFoldDB" id="T2JXC0"/>
<sequence length="131" mass="14898">MHKKTVIEFLKNDLGEDYEIKSNAKVKLEGYENDEGIPFDIVVQKNDNILGIEVSFQVTTNSTIERKAAQAETRQNVMHKNGYKIAYIIDGAGNFARSSAITKICQYSDCTIAYKQREFQLLGNFIRDVLI</sequence>
<dbReference type="Proteomes" id="UP000018130">
    <property type="component" value="Unassembled WGS sequence"/>
</dbReference>
<keyword evidence="2" id="KW-0378">Hydrolase</keyword>
<keyword evidence="2" id="KW-0540">Nuclease</keyword>
<evidence type="ECO:0000313" key="2">
    <source>
        <dbReference type="EMBL" id="CCQ69297.1"/>
    </source>
</evidence>
<proteinExistence type="predicted"/>
<reference evidence="2 3" key="1">
    <citation type="submission" date="2013-01" db="EMBL/GenBank/DDBJ databases">
        <authorList>
            <person name="Bench S."/>
        </authorList>
    </citation>
    <scope>NUCLEOTIDE SEQUENCE [LARGE SCALE GENOMIC DNA]</scope>
    <source>
        <strain evidence="2 3">WH 0402</strain>
    </source>
</reference>
<evidence type="ECO:0000259" key="1">
    <source>
        <dbReference type="Pfam" id="PF26568"/>
    </source>
</evidence>
<keyword evidence="2" id="KW-0255">Endonuclease</keyword>
<dbReference type="EC" id="3.1.21.4" evidence="2"/>
<dbReference type="EMBL" id="CAQN01000948">
    <property type="protein sequence ID" value="CCQ69297.1"/>
    <property type="molecule type" value="Genomic_DNA"/>
</dbReference>
<name>T2JXC0_CROWT</name>
<comment type="caution">
    <text evidence="2">The sequence shown here is derived from an EMBL/GenBank/DDBJ whole genome shotgun (WGS) entry which is preliminary data.</text>
</comment>
<dbReference type="RefSeq" id="WP_231599450.1">
    <property type="nucleotide sequence ID" value="NZ_CAQN01000948.1"/>
</dbReference>
<dbReference type="Pfam" id="PF26568">
    <property type="entry name" value="RE_BanI_C"/>
    <property type="match status" value="1"/>
</dbReference>
<organism evidence="2 3">
    <name type="scientific">Crocosphaera watsonii WH 0402</name>
    <dbReference type="NCBI Taxonomy" id="1284629"/>
    <lineage>
        <taxon>Bacteria</taxon>
        <taxon>Bacillati</taxon>
        <taxon>Cyanobacteriota</taxon>
        <taxon>Cyanophyceae</taxon>
        <taxon>Oscillatoriophycideae</taxon>
        <taxon>Chroococcales</taxon>
        <taxon>Aphanothecaceae</taxon>
        <taxon>Crocosphaera</taxon>
    </lineage>
</organism>
<dbReference type="GO" id="GO:0009036">
    <property type="term" value="F:type II site-specific deoxyribonuclease activity"/>
    <property type="evidence" value="ECO:0007669"/>
    <property type="project" value="UniProtKB-EC"/>
</dbReference>
<gene>
    <name evidence="2" type="ORF">CWATWH0402_1401</name>
</gene>
<accession>T2JXC0</accession>
<protein>
    <submittedName>
        <fullName evidence="2">Type II restriction enzyme HgiCI (Endonuclease HgiCI) (R.HgiCI)</fullName>
        <ecNumber evidence="2">3.1.21.4</ecNumber>
    </submittedName>
</protein>
<reference evidence="2 3" key="2">
    <citation type="submission" date="2013-09" db="EMBL/GenBank/DDBJ databases">
        <title>Whole genome comparison of six Crocosphaera watsonii strains with differing phenotypes.</title>
        <authorList>
            <person name="Bench S.R."/>
            <person name="Heller P."/>
            <person name="Frank I."/>
            <person name="Arciniega M."/>
            <person name="Shilova I.N."/>
            <person name="Zehr J.P."/>
        </authorList>
    </citation>
    <scope>NUCLEOTIDE SEQUENCE [LARGE SCALE GENOMIC DNA]</scope>
    <source>
        <strain evidence="2 3">WH 0402</strain>
    </source>
</reference>
<dbReference type="InterPro" id="IPR058973">
    <property type="entry name" value="RE_BanI/HgiCI_C"/>
</dbReference>